<dbReference type="SMART" id="SM00812">
    <property type="entry name" value="Alpha_L_fucos"/>
    <property type="match status" value="1"/>
</dbReference>
<protein>
    <recommendedName>
        <fullName evidence="3">alpha-L-fucosidase</fullName>
        <ecNumber evidence="3">3.2.1.51</ecNumber>
    </recommendedName>
</protein>
<keyword evidence="6" id="KW-0326">Glycosidase</keyword>
<evidence type="ECO:0000256" key="2">
    <source>
        <dbReference type="ARBA" id="ARBA00007951"/>
    </source>
</evidence>
<dbReference type="Pfam" id="PF01120">
    <property type="entry name" value="Alpha_L_fucos"/>
    <property type="match status" value="1"/>
</dbReference>
<accession>A0A5C4SPJ8</accession>
<keyword evidence="5" id="KW-0378">Hydrolase</keyword>
<dbReference type="GO" id="GO:0016139">
    <property type="term" value="P:glycoside catabolic process"/>
    <property type="evidence" value="ECO:0007669"/>
    <property type="project" value="TreeGrafter"/>
</dbReference>
<dbReference type="EC" id="3.2.1.51" evidence="3"/>
<dbReference type="Proteomes" id="UP000308713">
    <property type="component" value="Unassembled WGS sequence"/>
</dbReference>
<evidence type="ECO:0000259" key="9">
    <source>
        <dbReference type="Pfam" id="PF16757"/>
    </source>
</evidence>
<dbReference type="Gene3D" id="2.60.40.1180">
    <property type="entry name" value="Golgi alpha-mannosidase II"/>
    <property type="match status" value="1"/>
</dbReference>
<dbReference type="InterPro" id="IPR000933">
    <property type="entry name" value="Glyco_hydro_29"/>
</dbReference>
<dbReference type="InterPro" id="IPR031919">
    <property type="entry name" value="Fucosidase_C"/>
</dbReference>
<name>A0A5C4SPJ8_9FLAO</name>
<organism evidence="10 11">
    <name type="scientific">Allotamlana fucoidanivorans</name>
    <dbReference type="NCBI Taxonomy" id="2583814"/>
    <lineage>
        <taxon>Bacteria</taxon>
        <taxon>Pseudomonadati</taxon>
        <taxon>Bacteroidota</taxon>
        <taxon>Flavobacteriia</taxon>
        <taxon>Flavobacteriales</taxon>
        <taxon>Flavobacteriaceae</taxon>
        <taxon>Allotamlana</taxon>
    </lineage>
</organism>
<comment type="function">
    <text evidence="1">Alpha-L-fucosidase is responsible for hydrolyzing the alpha-1,6-linked fucose joined to the reducing-end N-acetylglucosamine of the carbohydrate moieties of glycoproteins.</text>
</comment>
<dbReference type="PANTHER" id="PTHR10030">
    <property type="entry name" value="ALPHA-L-FUCOSIDASE"/>
    <property type="match status" value="1"/>
</dbReference>
<gene>
    <name evidence="10" type="ORF">FGF67_03430</name>
</gene>
<reference evidence="10 11" key="1">
    <citation type="submission" date="2019-05" db="EMBL/GenBank/DDBJ databases">
        <title>Tamlana fucoidanivorans sp. nov., isolated from the surface of algae collected from Fujian province in China.</title>
        <authorList>
            <person name="Li J."/>
        </authorList>
    </citation>
    <scope>NUCLEOTIDE SEQUENCE [LARGE SCALE GENOMIC DNA]</scope>
    <source>
        <strain evidence="10 11">CW2-9</strain>
    </source>
</reference>
<dbReference type="SUPFAM" id="SSF51445">
    <property type="entry name" value="(Trans)glycosidases"/>
    <property type="match status" value="1"/>
</dbReference>
<evidence type="ECO:0000313" key="10">
    <source>
        <dbReference type="EMBL" id="TNJ46060.1"/>
    </source>
</evidence>
<dbReference type="GO" id="GO:0004560">
    <property type="term" value="F:alpha-L-fucosidase activity"/>
    <property type="evidence" value="ECO:0007669"/>
    <property type="project" value="InterPro"/>
</dbReference>
<evidence type="ECO:0000256" key="1">
    <source>
        <dbReference type="ARBA" id="ARBA00004071"/>
    </source>
</evidence>
<keyword evidence="4 7" id="KW-0732">Signal</keyword>
<dbReference type="InterPro" id="IPR017853">
    <property type="entry name" value="GH"/>
</dbReference>
<feature type="domain" description="Glycoside hydrolase family 29 N-terminal" evidence="8">
    <location>
        <begin position="32"/>
        <end position="390"/>
    </location>
</feature>
<dbReference type="PIRSF" id="PIRSF001092">
    <property type="entry name" value="Alpha-L-fucosidase"/>
    <property type="match status" value="1"/>
</dbReference>
<evidence type="ECO:0000313" key="11">
    <source>
        <dbReference type="Proteomes" id="UP000308713"/>
    </source>
</evidence>
<evidence type="ECO:0000259" key="8">
    <source>
        <dbReference type="Pfam" id="PF01120"/>
    </source>
</evidence>
<dbReference type="PANTHER" id="PTHR10030:SF37">
    <property type="entry name" value="ALPHA-L-FUCOSIDASE-RELATED"/>
    <property type="match status" value="1"/>
</dbReference>
<feature type="chain" id="PRO_5023119482" description="alpha-L-fucosidase" evidence="7">
    <location>
        <begin position="23"/>
        <end position="501"/>
    </location>
</feature>
<dbReference type="PROSITE" id="PS51257">
    <property type="entry name" value="PROKAR_LIPOPROTEIN"/>
    <property type="match status" value="1"/>
</dbReference>
<dbReference type="GO" id="GO:0006004">
    <property type="term" value="P:fucose metabolic process"/>
    <property type="evidence" value="ECO:0007669"/>
    <property type="project" value="InterPro"/>
</dbReference>
<evidence type="ECO:0000256" key="6">
    <source>
        <dbReference type="ARBA" id="ARBA00023295"/>
    </source>
</evidence>
<sequence>MNFFLKYSYVCYIMCFSILACAQNSKTESKLKTQTDVPYTANWESLSKHNASPDWFRDAKFGIYFHWGVYSVPAFHNEWYPRNMHIIDSKANKHHIEKYGHPYDFGYHDFIPMFKAENFDADKWAKLFKKSGARFAGPVAEHHDGFSMWNSKVNPWNAFQMGPKRDIVGEMEKAVKGNGLKFITSFHHARQWNRTSGSESEKFYNYLKDNYPKLLEDDKNKLLYGEMPWEEFQNIWFDKLAEVIDKYNPDMMWFDTALDNLGEPMLQKYCAYYLNHATKTKQEVVIFYKHQDLPNTVGVLDYEKGRADELAELPWLTDASVTKSSWGFTDRVIGKNKIYSGKAMIHTLIDIVSKNGQLLLNIAPMANGTIPKYQEETLLEMGEWLDLYGEAIYSTRPFREFGKGPTKFGKTNPEGTPEDVRYTQSKDGKYVYAIFLGYPDSNSEVNLKALNRYIITIESAEILGSDEKVNWNQTATSLSLKFPAKAPLLAEKATVVKLKIN</sequence>
<dbReference type="InterPro" id="IPR013780">
    <property type="entry name" value="Glyco_hydro_b"/>
</dbReference>
<dbReference type="OrthoDB" id="1095333at2"/>
<feature type="signal peptide" evidence="7">
    <location>
        <begin position="1"/>
        <end position="22"/>
    </location>
</feature>
<evidence type="ECO:0000256" key="4">
    <source>
        <dbReference type="ARBA" id="ARBA00022729"/>
    </source>
</evidence>
<evidence type="ECO:0000256" key="3">
    <source>
        <dbReference type="ARBA" id="ARBA00012662"/>
    </source>
</evidence>
<evidence type="ECO:0000256" key="7">
    <source>
        <dbReference type="SAM" id="SignalP"/>
    </source>
</evidence>
<comment type="caution">
    <text evidence="10">The sequence shown here is derived from an EMBL/GenBank/DDBJ whole genome shotgun (WGS) entry which is preliminary data.</text>
</comment>
<evidence type="ECO:0000256" key="5">
    <source>
        <dbReference type="ARBA" id="ARBA00022801"/>
    </source>
</evidence>
<dbReference type="RefSeq" id="WP_139695074.1">
    <property type="nucleotide sequence ID" value="NZ_CP074074.1"/>
</dbReference>
<dbReference type="GO" id="GO:0005764">
    <property type="term" value="C:lysosome"/>
    <property type="evidence" value="ECO:0007669"/>
    <property type="project" value="TreeGrafter"/>
</dbReference>
<dbReference type="InterPro" id="IPR057739">
    <property type="entry name" value="Glyco_hydro_29_N"/>
</dbReference>
<dbReference type="AlphaFoldDB" id="A0A5C4SPJ8"/>
<keyword evidence="11" id="KW-1185">Reference proteome</keyword>
<dbReference type="Gene3D" id="3.20.20.80">
    <property type="entry name" value="Glycosidases"/>
    <property type="match status" value="1"/>
</dbReference>
<dbReference type="Pfam" id="PF16757">
    <property type="entry name" value="Fucosidase_C"/>
    <property type="match status" value="1"/>
</dbReference>
<proteinExistence type="inferred from homology"/>
<dbReference type="InterPro" id="IPR016286">
    <property type="entry name" value="FUC_metazoa-typ"/>
</dbReference>
<comment type="similarity">
    <text evidence="2">Belongs to the glycosyl hydrolase 29 family.</text>
</comment>
<feature type="domain" description="Alpha-L-fucosidase C-terminal" evidence="9">
    <location>
        <begin position="417"/>
        <end position="498"/>
    </location>
</feature>
<dbReference type="EMBL" id="VDCS01000003">
    <property type="protein sequence ID" value="TNJ46060.1"/>
    <property type="molecule type" value="Genomic_DNA"/>
</dbReference>
<dbReference type="PRINTS" id="PR00741">
    <property type="entry name" value="GLHYDRLASE29"/>
</dbReference>